<dbReference type="SMART" id="SM00278">
    <property type="entry name" value="HhH1"/>
    <property type="match status" value="2"/>
</dbReference>
<dbReference type="InterPro" id="IPR003583">
    <property type="entry name" value="Hlx-hairpin-Hlx_DNA-bd_motif"/>
</dbReference>
<dbReference type="AlphaFoldDB" id="A0A3R9NKM6"/>
<dbReference type="PANTHER" id="PTHR36928:SF1">
    <property type="entry name" value="PHOSPHATASE YCDX-RELATED"/>
    <property type="match status" value="1"/>
</dbReference>
<dbReference type="SUPFAM" id="SSF81301">
    <property type="entry name" value="Nucleotidyltransferase"/>
    <property type="match status" value="1"/>
</dbReference>
<organism evidence="6 7">
    <name type="scientific">Hymenobacter metallilatus</name>
    <dbReference type="NCBI Taxonomy" id="2493666"/>
    <lineage>
        <taxon>Bacteria</taxon>
        <taxon>Pseudomonadati</taxon>
        <taxon>Bacteroidota</taxon>
        <taxon>Cytophagia</taxon>
        <taxon>Cytophagales</taxon>
        <taxon>Hymenobacteraceae</taxon>
        <taxon>Hymenobacter</taxon>
    </lineage>
</organism>
<dbReference type="Gene3D" id="3.30.210.10">
    <property type="entry name" value="DNA polymerase, thumb domain"/>
    <property type="match status" value="1"/>
</dbReference>
<dbReference type="PANTHER" id="PTHR36928">
    <property type="entry name" value="PHOSPHATASE YCDX-RELATED"/>
    <property type="match status" value="1"/>
</dbReference>
<dbReference type="Pfam" id="PF14716">
    <property type="entry name" value="HHH_8"/>
    <property type="match status" value="1"/>
</dbReference>
<protein>
    <submittedName>
        <fullName evidence="6">DNA polymerase/3'-5' exonuclease PolX</fullName>
    </submittedName>
</protein>
<dbReference type="InterPro" id="IPR016195">
    <property type="entry name" value="Pol/histidinol_Pase-like"/>
</dbReference>
<keyword evidence="6" id="KW-0540">Nuclease</keyword>
<comment type="caution">
    <text evidence="6">The sequence shown here is derived from an EMBL/GenBank/DDBJ whole genome shotgun (WGS) entry which is preliminary data.</text>
</comment>
<dbReference type="Pfam" id="PF14520">
    <property type="entry name" value="HHH_5"/>
    <property type="match status" value="1"/>
</dbReference>
<evidence type="ECO:0000256" key="1">
    <source>
        <dbReference type="ARBA" id="ARBA00001946"/>
    </source>
</evidence>
<dbReference type="SUPFAM" id="SSF158702">
    <property type="entry name" value="Sec63 N-terminal domain-like"/>
    <property type="match status" value="1"/>
</dbReference>
<comment type="cofactor">
    <cofactor evidence="1">
        <name>Mg(2+)</name>
        <dbReference type="ChEBI" id="CHEBI:18420"/>
    </cofactor>
</comment>
<gene>
    <name evidence="6" type="ORF">EI290_06985</name>
</gene>
<evidence type="ECO:0000256" key="3">
    <source>
        <dbReference type="ARBA" id="ARBA00022705"/>
    </source>
</evidence>
<feature type="domain" description="Helix-hairpin-helix DNA-binding motif class 1" evidence="4">
    <location>
        <begin position="90"/>
        <end position="109"/>
    </location>
</feature>
<keyword evidence="3" id="KW-0235">DNA replication</keyword>
<evidence type="ECO:0000259" key="5">
    <source>
        <dbReference type="SMART" id="SM00481"/>
    </source>
</evidence>
<reference evidence="6 7" key="1">
    <citation type="submission" date="2018-12" db="EMBL/GenBank/DDBJ databases">
        <authorList>
            <person name="Feng G."/>
            <person name="Zhu H."/>
        </authorList>
    </citation>
    <scope>NUCLEOTIDE SEQUENCE [LARGE SCALE GENOMIC DNA]</scope>
    <source>
        <strain evidence="6 7">9PBR-2</strain>
    </source>
</reference>
<dbReference type="SMART" id="SM00481">
    <property type="entry name" value="POLIIIAc"/>
    <property type="match status" value="1"/>
</dbReference>
<dbReference type="Proteomes" id="UP000280066">
    <property type="component" value="Unassembled WGS sequence"/>
</dbReference>
<dbReference type="OrthoDB" id="9808747at2"/>
<dbReference type="RefSeq" id="WP_125428084.1">
    <property type="nucleotide sequence ID" value="NZ_RWIS01000003.1"/>
</dbReference>
<dbReference type="Pfam" id="PF02811">
    <property type="entry name" value="PHP"/>
    <property type="match status" value="1"/>
</dbReference>
<dbReference type="InterPro" id="IPR004013">
    <property type="entry name" value="PHP_dom"/>
</dbReference>
<feature type="domain" description="Polymerase/histidinol phosphatase N-terminal" evidence="5">
    <location>
        <begin position="335"/>
        <end position="414"/>
    </location>
</feature>
<dbReference type="EMBL" id="RWIS01000003">
    <property type="protein sequence ID" value="RSK35435.1"/>
    <property type="molecule type" value="Genomic_DNA"/>
</dbReference>
<dbReference type="GO" id="GO:0071897">
    <property type="term" value="P:DNA biosynthetic process"/>
    <property type="evidence" value="ECO:0007669"/>
    <property type="project" value="UniProtKB-KW"/>
</dbReference>
<name>A0A3R9NKM6_9BACT</name>
<dbReference type="Gene3D" id="1.10.150.20">
    <property type="entry name" value="5' to 3' exonuclease, C-terminal subdomain"/>
    <property type="match status" value="1"/>
</dbReference>
<dbReference type="InterPro" id="IPR047967">
    <property type="entry name" value="PolX_PHP"/>
</dbReference>
<dbReference type="InterPro" id="IPR037160">
    <property type="entry name" value="DNA_Pol_thumb_sf"/>
</dbReference>
<dbReference type="GO" id="GO:0003677">
    <property type="term" value="F:DNA binding"/>
    <property type="evidence" value="ECO:0007669"/>
    <property type="project" value="InterPro"/>
</dbReference>
<dbReference type="GO" id="GO:0006281">
    <property type="term" value="P:DNA repair"/>
    <property type="evidence" value="ECO:0007669"/>
    <property type="project" value="InterPro"/>
</dbReference>
<evidence type="ECO:0000313" key="7">
    <source>
        <dbReference type="Proteomes" id="UP000280066"/>
    </source>
</evidence>
<dbReference type="InterPro" id="IPR003141">
    <property type="entry name" value="Pol/His_phosphatase_N"/>
</dbReference>
<keyword evidence="2" id="KW-0237">DNA synthesis</keyword>
<sequence>MDNRALVRAFRLAAQLLELHEENPFKIRAYEGTANALEQLSVPVADIERHGLPDRTGLSKTAAAKVAEMLDTGSFEELTRLLAATPPGVVELLRVKGIGPKKIRSLWKELGIESPAQLREAAQRDEVSKLKGFGQKTQQAILEALEFTDQSRGKLLYPQAEELANDLAGRLQTTEGVAQAAVAGEVRRRLETVETITLVVGTSQPAAAHQLLNSLEGLTPDPRRSGPFAWRGTATVSDVKVEVLLAAPAEFINQLLLHSASETHLLEPLSEEPRPGQPATLRHWLRREQFATEQALYERAGLQYVEPELREGLGELALARAGQLPRLLEDADLRGSLHNHSTYSDGNHSLREMATFLRDQGYEYLGICDHSQAAHYAGGLSPERVRQQQREIDELNQELAPFRIFKGIESDILSDGALDYPPAVLETFDFIVASVHSNLKMDERKATTRVLRAIENPYTTMLGHPTGRLLLRREGYPLDHKAIIDACAQHNVLIEINANPWRLDLDWRWVRYALDKGVQLSINPDAHHTNGYADMRYGVLMGRKGGLTRDMTFNAKSVTEVAEFFARRKAAIKPPLEFKDSLFG</sequence>
<keyword evidence="6" id="KW-0269">Exonuclease</keyword>
<dbReference type="SUPFAM" id="SSF89550">
    <property type="entry name" value="PHP domain-like"/>
    <property type="match status" value="1"/>
</dbReference>
<dbReference type="InterPro" id="IPR043519">
    <property type="entry name" value="NT_sf"/>
</dbReference>
<dbReference type="InterPro" id="IPR022311">
    <property type="entry name" value="PolX-like"/>
</dbReference>
<dbReference type="Gene3D" id="3.20.20.140">
    <property type="entry name" value="Metal-dependent hydrolases"/>
    <property type="match status" value="1"/>
</dbReference>
<dbReference type="Gene3D" id="1.10.150.110">
    <property type="entry name" value="DNA polymerase beta, N-terminal domain-like"/>
    <property type="match status" value="1"/>
</dbReference>
<evidence type="ECO:0000256" key="2">
    <source>
        <dbReference type="ARBA" id="ARBA00022634"/>
    </source>
</evidence>
<dbReference type="CDD" id="cd07436">
    <property type="entry name" value="PHP_PolX"/>
    <property type="match status" value="1"/>
</dbReference>
<feature type="domain" description="Helix-hairpin-helix DNA-binding motif class 1" evidence="4">
    <location>
        <begin position="125"/>
        <end position="144"/>
    </location>
</feature>
<evidence type="ECO:0000259" key="4">
    <source>
        <dbReference type="SMART" id="SM00278"/>
    </source>
</evidence>
<dbReference type="InterPro" id="IPR027421">
    <property type="entry name" value="DNA_pol_lamdba_lyase_dom_sf"/>
</dbReference>
<dbReference type="GO" id="GO:0004527">
    <property type="term" value="F:exonuclease activity"/>
    <property type="evidence" value="ECO:0007669"/>
    <property type="project" value="UniProtKB-KW"/>
</dbReference>
<keyword evidence="7" id="KW-1185">Reference proteome</keyword>
<evidence type="ECO:0000313" key="6">
    <source>
        <dbReference type="EMBL" id="RSK35435.1"/>
    </source>
</evidence>
<dbReference type="PIRSF" id="PIRSF005047">
    <property type="entry name" value="UCP005047_YshC"/>
    <property type="match status" value="1"/>
</dbReference>
<dbReference type="FunFam" id="3.20.20.140:FF:000047">
    <property type="entry name" value="PHP domain-containing protein"/>
    <property type="match status" value="1"/>
</dbReference>
<keyword evidence="6" id="KW-0378">Hydrolase</keyword>
<dbReference type="InterPro" id="IPR010996">
    <property type="entry name" value="HHH_MUS81"/>
</dbReference>
<dbReference type="GO" id="GO:0005829">
    <property type="term" value="C:cytosol"/>
    <property type="evidence" value="ECO:0007669"/>
    <property type="project" value="TreeGrafter"/>
</dbReference>
<proteinExistence type="predicted"/>
<dbReference type="GO" id="GO:0042578">
    <property type="term" value="F:phosphoric ester hydrolase activity"/>
    <property type="evidence" value="ECO:0007669"/>
    <property type="project" value="TreeGrafter"/>
</dbReference>
<accession>A0A3R9NKM6</accession>
<dbReference type="InterPro" id="IPR050243">
    <property type="entry name" value="PHP_phosphatase"/>
</dbReference>
<dbReference type="GO" id="GO:0008270">
    <property type="term" value="F:zinc ion binding"/>
    <property type="evidence" value="ECO:0007669"/>
    <property type="project" value="TreeGrafter"/>
</dbReference>